<feature type="compositionally biased region" description="Polar residues" evidence="2">
    <location>
        <begin position="254"/>
        <end position="267"/>
    </location>
</feature>
<dbReference type="PROSITE" id="PS50011">
    <property type="entry name" value="PROTEIN_KINASE_DOM"/>
    <property type="match status" value="1"/>
</dbReference>
<accession>A0A553HIL5</accession>
<dbReference type="GO" id="GO:0004674">
    <property type="term" value="F:protein serine/threonine kinase activity"/>
    <property type="evidence" value="ECO:0007669"/>
    <property type="project" value="TreeGrafter"/>
</dbReference>
<dbReference type="SUPFAM" id="SSF56112">
    <property type="entry name" value="Protein kinase-like (PK-like)"/>
    <property type="match status" value="1"/>
</dbReference>
<evidence type="ECO:0000313" key="4">
    <source>
        <dbReference type="EMBL" id="TRX87790.1"/>
    </source>
</evidence>
<sequence length="736" mass="83215">MWISEQCHGVAKGLYQIHERHLSDWSRDKLRQLEDTQIPGDMEFGLLGDIKPANILWFNNPQDSIGAGILKICDFGLAQFHSRETHMRSEHGEWKGCSPTYRPPEWELETKFKGGRRKLCSRKTDIWGLGCVYLEFVTWILLGSNAIEEFSKARSADDQPTTRGSLAYTEDIFFQVEAGGLQATVKESWIKKLDDHPQCCRYLHEFLGLIKEHMLVTDQNKRAKCDFVKNELQRISTQYHESDDYTVRPRLVDSDSNGPKPSTSTATAPRASENEPDSLVSSALPSEDNRQPCESLIHDSHVRESEILGSQMLESHGNSEGSHELIQSPLNDGQGGKWKTKIFSWLERHSGRSILRIIVSPHLIVNPLDFCLVSKKFCEFLGKDLAVIIACKARLGHNEVCLTPFERTPCLLLNKALEALAIRITIYRDQECMRLAGRAEDNYPGGAHNPALLMYLPFCKKGFDMVLRKFYVHGSIVRTVNRGYPIFSRTRLKLGTPLEPAIGDLALSMTYFPLRKVTYGILYGCDGETKKAILARLHNSEDATCHPLLLIGIFTELERKRQLNLVQDGLDALHDTILNLSISSDESGTVGGDRELSTIHAIDPWLNIHNLKNSLESWKEQLAKFAAHIDELSETWFNLLPSDPDDERAEKCQLREVGKRIKERILEIVYDYDAKIRECVMIMEGMNLATQLALARANIEIAAAAKTDSSQMKTIALVTMVFLPATFVAKFRVFSP</sequence>
<keyword evidence="1" id="KW-0175">Coiled coil</keyword>
<feature type="domain" description="Protein kinase" evidence="3">
    <location>
        <begin position="1"/>
        <end position="207"/>
    </location>
</feature>
<dbReference type="Gene3D" id="1.10.510.10">
    <property type="entry name" value="Transferase(Phosphotransferase) domain 1"/>
    <property type="match status" value="1"/>
</dbReference>
<name>A0A553HIL5_9PEZI</name>
<dbReference type="GO" id="GO:0005524">
    <property type="term" value="F:ATP binding"/>
    <property type="evidence" value="ECO:0007669"/>
    <property type="project" value="InterPro"/>
</dbReference>
<evidence type="ECO:0000259" key="3">
    <source>
        <dbReference type="PROSITE" id="PS50011"/>
    </source>
</evidence>
<dbReference type="OrthoDB" id="3561681at2759"/>
<dbReference type="PANTHER" id="PTHR24359">
    <property type="entry name" value="SERINE/THREONINE-PROTEIN KINASE SBK1"/>
    <property type="match status" value="1"/>
</dbReference>
<feature type="region of interest" description="Disordered" evidence="2">
    <location>
        <begin position="243"/>
        <end position="292"/>
    </location>
</feature>
<organism evidence="4 5">
    <name type="scientific">Xylaria flabelliformis</name>
    <dbReference type="NCBI Taxonomy" id="2512241"/>
    <lineage>
        <taxon>Eukaryota</taxon>
        <taxon>Fungi</taxon>
        <taxon>Dikarya</taxon>
        <taxon>Ascomycota</taxon>
        <taxon>Pezizomycotina</taxon>
        <taxon>Sordariomycetes</taxon>
        <taxon>Xylariomycetidae</taxon>
        <taxon>Xylariales</taxon>
        <taxon>Xylariaceae</taxon>
        <taxon>Xylaria</taxon>
    </lineage>
</organism>
<dbReference type="EMBL" id="VFLP01000121">
    <property type="protein sequence ID" value="TRX87790.1"/>
    <property type="molecule type" value="Genomic_DNA"/>
</dbReference>
<dbReference type="PANTHER" id="PTHR24359:SF37">
    <property type="entry name" value="PROTEIN KINASE DOMAIN-CONTAINING PROTEIN"/>
    <property type="match status" value="1"/>
</dbReference>
<feature type="coiled-coil region" evidence="1">
    <location>
        <begin position="608"/>
        <end position="635"/>
    </location>
</feature>
<keyword evidence="5" id="KW-1185">Reference proteome</keyword>
<dbReference type="STRING" id="2512241.A0A553HIL5"/>
<dbReference type="Proteomes" id="UP000319160">
    <property type="component" value="Unassembled WGS sequence"/>
</dbReference>
<dbReference type="AlphaFoldDB" id="A0A553HIL5"/>
<comment type="caution">
    <text evidence="4">The sequence shown here is derived from an EMBL/GenBank/DDBJ whole genome shotgun (WGS) entry which is preliminary data.</text>
</comment>
<dbReference type="InterPro" id="IPR000719">
    <property type="entry name" value="Prot_kinase_dom"/>
</dbReference>
<proteinExistence type="predicted"/>
<dbReference type="Pfam" id="PF00069">
    <property type="entry name" value="Pkinase"/>
    <property type="match status" value="1"/>
</dbReference>
<gene>
    <name evidence="4" type="ORF">FHL15_011312</name>
</gene>
<reference evidence="5" key="1">
    <citation type="submission" date="2019-06" db="EMBL/GenBank/DDBJ databases">
        <title>Draft genome sequence of the griseofulvin-producing fungus Xylaria cubensis strain G536.</title>
        <authorList>
            <person name="Mead M.E."/>
            <person name="Raja H.A."/>
            <person name="Steenwyk J.L."/>
            <person name="Knowles S.L."/>
            <person name="Oberlies N.H."/>
            <person name="Rokas A."/>
        </authorList>
    </citation>
    <scope>NUCLEOTIDE SEQUENCE [LARGE SCALE GENOMIC DNA]</scope>
    <source>
        <strain evidence="5">G536</strain>
    </source>
</reference>
<dbReference type="InterPro" id="IPR011009">
    <property type="entry name" value="Kinase-like_dom_sf"/>
</dbReference>
<protein>
    <recommendedName>
        <fullName evidence="3">Protein kinase domain-containing protein</fullName>
    </recommendedName>
</protein>
<evidence type="ECO:0000256" key="1">
    <source>
        <dbReference type="SAM" id="Coils"/>
    </source>
</evidence>
<feature type="compositionally biased region" description="Basic and acidic residues" evidence="2">
    <location>
        <begin position="243"/>
        <end position="253"/>
    </location>
</feature>
<evidence type="ECO:0000313" key="5">
    <source>
        <dbReference type="Proteomes" id="UP000319160"/>
    </source>
</evidence>
<evidence type="ECO:0000256" key="2">
    <source>
        <dbReference type="SAM" id="MobiDB-lite"/>
    </source>
</evidence>